<keyword evidence="1" id="KW-1133">Transmembrane helix</keyword>
<keyword evidence="1" id="KW-0812">Transmembrane</keyword>
<dbReference type="AlphaFoldDB" id="A0A6A1V693"/>
<comment type="caution">
    <text evidence="2">The sequence shown here is derived from an EMBL/GenBank/DDBJ whole genome shotgun (WGS) entry which is preliminary data.</text>
</comment>
<sequence>MSMLSHSLNLDGDSSFRVLDTALSLMCIKAPQVFNSMLQYLVQTIVTGLRLGNICLKAVVSASCYRYLLPSAPVLDHKSIGARSIAVSQILCHFPSKFSLKNHEVPFRVSRQDVNAIDIPKLGLMFWYLDPLPLKRDLLKIFQDIVERPFISLNEELHERMDWRYIIICLLFALLIVFSILLEGIKILVDVVSACIILLMGLASVQEFLTQLVSVILDIISRPTWWGISVELGSKLPFSNAYLPYNHHLLRTLAGPLSSESLLHLTSSVSEPVSWARRHFVFPMEIETIDHKSSRALAIDFLDWFDFASVLLFYEESLSDNVPSKFRLWTAEIGETHQMEAPSYDASAARYIGWILSPISKSNQDSLVDSLTKISESCRLKQCNSVSHDKEAAGCNKRQKKPKFFDKDYTLAKDNDCQTIGLWLKEFEDRTMWYWNRTVNTPASCEAKPSYSLSFQPNPSFRRIPLGILIGCSNYIDEDGCQMLLHYAATGRVLPLINTKSTKLKHVKWSPVGWDGSVRWTDKCTKREAAAGARLVFRLTDTVESMSDLLFESEESRLQFIFRVKLRACKYLINCIKRIIHLTIEEDGALVLVDLSNRLVKWKHQGQEVSQVDKDLDAIINGLGHKLFLLRRFCKAIIP</sequence>
<keyword evidence="3" id="KW-1185">Reference proteome</keyword>
<dbReference type="Proteomes" id="UP000516437">
    <property type="component" value="Chromosome 7"/>
</dbReference>
<feature type="transmembrane region" description="Helical" evidence="1">
    <location>
        <begin position="163"/>
        <end position="181"/>
    </location>
</feature>
<dbReference type="PANTHER" id="PTHR48221:SF2">
    <property type="entry name" value="ACYL-COA SYNTHETASE FAMILY PROTEIN"/>
    <property type="match status" value="1"/>
</dbReference>
<name>A0A6A1V693_9ROSI</name>
<dbReference type="OrthoDB" id="1917939at2759"/>
<dbReference type="PANTHER" id="PTHR48221">
    <property type="entry name" value="ACYL-COA SYNTHETASE FAMILY PROTEIN"/>
    <property type="match status" value="1"/>
</dbReference>
<protein>
    <submittedName>
        <fullName evidence="2">Uncharacterized protein</fullName>
    </submittedName>
</protein>
<reference evidence="2 3" key="1">
    <citation type="journal article" date="2019" name="Plant Biotechnol. J.">
        <title>The red bayberry genome and genetic basis of sex determination.</title>
        <authorList>
            <person name="Jia H.M."/>
            <person name="Jia H.J."/>
            <person name="Cai Q.L."/>
            <person name="Wang Y."/>
            <person name="Zhao H.B."/>
            <person name="Yang W.F."/>
            <person name="Wang G.Y."/>
            <person name="Li Y.H."/>
            <person name="Zhan D.L."/>
            <person name="Shen Y.T."/>
            <person name="Niu Q.F."/>
            <person name="Chang L."/>
            <person name="Qiu J."/>
            <person name="Zhao L."/>
            <person name="Xie H.B."/>
            <person name="Fu W.Y."/>
            <person name="Jin J."/>
            <person name="Li X.W."/>
            <person name="Jiao Y."/>
            <person name="Zhou C.C."/>
            <person name="Tu T."/>
            <person name="Chai C.Y."/>
            <person name="Gao J.L."/>
            <person name="Fan L.J."/>
            <person name="van de Weg E."/>
            <person name="Wang J.Y."/>
            <person name="Gao Z.S."/>
        </authorList>
    </citation>
    <scope>NUCLEOTIDE SEQUENCE [LARGE SCALE GENOMIC DNA]</scope>
    <source>
        <tissue evidence="2">Leaves</tissue>
    </source>
</reference>
<dbReference type="EMBL" id="RXIC02000025">
    <property type="protein sequence ID" value="KAB1207925.1"/>
    <property type="molecule type" value="Genomic_DNA"/>
</dbReference>
<accession>A0A6A1V693</accession>
<gene>
    <name evidence="2" type="ORF">CJ030_MR7G028822</name>
</gene>
<feature type="transmembrane region" description="Helical" evidence="1">
    <location>
        <begin position="187"/>
        <end position="205"/>
    </location>
</feature>
<keyword evidence="1" id="KW-0472">Membrane</keyword>
<evidence type="ECO:0000256" key="1">
    <source>
        <dbReference type="SAM" id="Phobius"/>
    </source>
</evidence>
<organism evidence="2 3">
    <name type="scientific">Morella rubra</name>
    <name type="common">Chinese bayberry</name>
    <dbReference type="NCBI Taxonomy" id="262757"/>
    <lineage>
        <taxon>Eukaryota</taxon>
        <taxon>Viridiplantae</taxon>
        <taxon>Streptophyta</taxon>
        <taxon>Embryophyta</taxon>
        <taxon>Tracheophyta</taxon>
        <taxon>Spermatophyta</taxon>
        <taxon>Magnoliopsida</taxon>
        <taxon>eudicotyledons</taxon>
        <taxon>Gunneridae</taxon>
        <taxon>Pentapetalae</taxon>
        <taxon>rosids</taxon>
        <taxon>fabids</taxon>
        <taxon>Fagales</taxon>
        <taxon>Myricaceae</taxon>
        <taxon>Morella</taxon>
    </lineage>
</organism>
<proteinExistence type="predicted"/>
<evidence type="ECO:0000313" key="2">
    <source>
        <dbReference type="EMBL" id="KAB1207925.1"/>
    </source>
</evidence>
<evidence type="ECO:0000313" key="3">
    <source>
        <dbReference type="Proteomes" id="UP000516437"/>
    </source>
</evidence>